<accession>A0A382UVK6</accession>
<dbReference type="EMBL" id="UINC01147077">
    <property type="protein sequence ID" value="SVD38187.1"/>
    <property type="molecule type" value="Genomic_DNA"/>
</dbReference>
<evidence type="ECO:0000256" key="1">
    <source>
        <dbReference type="SAM" id="MobiDB-lite"/>
    </source>
</evidence>
<dbReference type="AlphaFoldDB" id="A0A382UVK6"/>
<name>A0A382UVK6_9ZZZZ</name>
<sequence>MASLFVNKHILTAIAFRQGIIKICVLLNQGNAVTTNPSDQVPKSPERLAEEFRVDPSVPYSDADTSQHRCKDHSCLQNQTADLADPLVAFTPNLLAHTDSRPDVTSVPDQEAPGTAPDDL</sequence>
<proteinExistence type="predicted"/>
<feature type="non-terminal residue" evidence="2">
    <location>
        <position position="120"/>
    </location>
</feature>
<protein>
    <submittedName>
        <fullName evidence="2">Uncharacterized protein</fullName>
    </submittedName>
</protein>
<evidence type="ECO:0000313" key="2">
    <source>
        <dbReference type="EMBL" id="SVD38187.1"/>
    </source>
</evidence>
<reference evidence="2" key="1">
    <citation type="submission" date="2018-05" db="EMBL/GenBank/DDBJ databases">
        <authorList>
            <person name="Lanie J.A."/>
            <person name="Ng W.-L."/>
            <person name="Kazmierczak K.M."/>
            <person name="Andrzejewski T.M."/>
            <person name="Davidsen T.M."/>
            <person name="Wayne K.J."/>
            <person name="Tettelin H."/>
            <person name="Glass J.I."/>
            <person name="Rusch D."/>
            <person name="Podicherti R."/>
            <person name="Tsui H.-C.T."/>
            <person name="Winkler M.E."/>
        </authorList>
    </citation>
    <scope>NUCLEOTIDE SEQUENCE</scope>
</reference>
<organism evidence="2">
    <name type="scientific">marine metagenome</name>
    <dbReference type="NCBI Taxonomy" id="408172"/>
    <lineage>
        <taxon>unclassified sequences</taxon>
        <taxon>metagenomes</taxon>
        <taxon>ecological metagenomes</taxon>
    </lineage>
</organism>
<gene>
    <name evidence="2" type="ORF">METZ01_LOCUS391041</name>
</gene>
<feature type="region of interest" description="Disordered" evidence="1">
    <location>
        <begin position="97"/>
        <end position="120"/>
    </location>
</feature>